<dbReference type="EMBL" id="BPVZ01000007">
    <property type="protein sequence ID" value="GKU94175.1"/>
    <property type="molecule type" value="Genomic_DNA"/>
</dbReference>
<dbReference type="PANTHER" id="PTHR12741:SF47">
    <property type="entry name" value="CALLOSE SYNTHASE 9"/>
    <property type="match status" value="1"/>
</dbReference>
<feature type="domain" description="1,3-beta-glucan synthase component FKS1-like" evidence="1">
    <location>
        <begin position="150"/>
        <end position="245"/>
    </location>
</feature>
<evidence type="ECO:0000259" key="1">
    <source>
        <dbReference type="SMART" id="SM01205"/>
    </source>
</evidence>
<dbReference type="Proteomes" id="UP001054252">
    <property type="component" value="Unassembled WGS sequence"/>
</dbReference>
<gene>
    <name evidence="2" type="ORF">SLEP1_g7702</name>
</gene>
<dbReference type="InterPro" id="IPR026899">
    <property type="entry name" value="FKS1-like_dom1"/>
</dbReference>
<dbReference type="GO" id="GO:0046527">
    <property type="term" value="F:glucosyltransferase activity"/>
    <property type="evidence" value="ECO:0007669"/>
    <property type="project" value="TreeGrafter"/>
</dbReference>
<evidence type="ECO:0000313" key="2">
    <source>
        <dbReference type="EMBL" id="GKU94175.1"/>
    </source>
</evidence>
<accession>A0AAV5I5A3</accession>
<dbReference type="GO" id="GO:0005886">
    <property type="term" value="C:plasma membrane"/>
    <property type="evidence" value="ECO:0007669"/>
    <property type="project" value="TreeGrafter"/>
</dbReference>
<dbReference type="PANTHER" id="PTHR12741">
    <property type="entry name" value="LYST-INTERACTING PROTEIN LIP5 DOPAMINE RESPONSIVE PROTEIN DRG-1"/>
    <property type="match status" value="1"/>
</dbReference>
<dbReference type="Pfam" id="PF14288">
    <property type="entry name" value="FKS1_dom1"/>
    <property type="match status" value="1"/>
</dbReference>
<protein>
    <recommendedName>
        <fullName evidence="1">1,3-beta-glucan synthase component FKS1-like domain-containing protein</fullName>
    </recommendedName>
</protein>
<keyword evidence="3" id="KW-1185">Reference proteome</keyword>
<dbReference type="SMART" id="SM01205">
    <property type="entry name" value="FKS1_dom1"/>
    <property type="match status" value="1"/>
</dbReference>
<name>A0AAV5I5A3_9ROSI</name>
<dbReference type="AlphaFoldDB" id="A0AAV5I5A3"/>
<comment type="caution">
    <text evidence="2">The sequence shown here is derived from an EMBL/GenBank/DDBJ whole genome shotgun (WGS) entry which is preliminary data.</text>
</comment>
<sequence>MLKRVIDSDAAMTEDLVAYNIIPLDAPTITNAIVSLPEVQAAVSALNYFMGLPNLPADFSLPNTRTADMLDFLQFVFGFQKDNVSNQREHVVLLLANEQSQLRIPEESEPKLDEAAVHKVFLKSLENYIKWCNYLCFQPVWSNLEAVSKEKKLLFVSLYFLIWGEASNIRFLPECLCYIFHHMAREMDEILRQQIVQPAKSCNSENGVSFLGQVITPLYEVVAAVCASLSSPIYLHIYHTVLRKK</sequence>
<evidence type="ECO:0000313" key="3">
    <source>
        <dbReference type="Proteomes" id="UP001054252"/>
    </source>
</evidence>
<proteinExistence type="predicted"/>
<reference evidence="2 3" key="1">
    <citation type="journal article" date="2021" name="Commun. Biol.">
        <title>The genome of Shorea leprosula (Dipterocarpaceae) highlights the ecological relevance of drought in aseasonal tropical rainforests.</title>
        <authorList>
            <person name="Ng K.K.S."/>
            <person name="Kobayashi M.J."/>
            <person name="Fawcett J.A."/>
            <person name="Hatakeyama M."/>
            <person name="Paape T."/>
            <person name="Ng C.H."/>
            <person name="Ang C.C."/>
            <person name="Tnah L.H."/>
            <person name="Lee C.T."/>
            <person name="Nishiyama T."/>
            <person name="Sese J."/>
            <person name="O'Brien M.J."/>
            <person name="Copetti D."/>
            <person name="Mohd Noor M.I."/>
            <person name="Ong R.C."/>
            <person name="Putra M."/>
            <person name="Sireger I.Z."/>
            <person name="Indrioko S."/>
            <person name="Kosugi Y."/>
            <person name="Izuno A."/>
            <person name="Isagi Y."/>
            <person name="Lee S.L."/>
            <person name="Shimizu K.K."/>
        </authorList>
    </citation>
    <scope>NUCLEOTIDE SEQUENCE [LARGE SCALE GENOMIC DNA]</scope>
    <source>
        <strain evidence="2">214</strain>
    </source>
</reference>
<organism evidence="2 3">
    <name type="scientific">Rubroshorea leprosula</name>
    <dbReference type="NCBI Taxonomy" id="152421"/>
    <lineage>
        <taxon>Eukaryota</taxon>
        <taxon>Viridiplantae</taxon>
        <taxon>Streptophyta</taxon>
        <taxon>Embryophyta</taxon>
        <taxon>Tracheophyta</taxon>
        <taxon>Spermatophyta</taxon>
        <taxon>Magnoliopsida</taxon>
        <taxon>eudicotyledons</taxon>
        <taxon>Gunneridae</taxon>
        <taxon>Pentapetalae</taxon>
        <taxon>rosids</taxon>
        <taxon>malvids</taxon>
        <taxon>Malvales</taxon>
        <taxon>Dipterocarpaceae</taxon>
        <taxon>Rubroshorea</taxon>
    </lineage>
</organism>